<comment type="caution">
    <text evidence="2">The sequence shown here is derived from an EMBL/GenBank/DDBJ whole genome shotgun (WGS) entry which is preliminary data.</text>
</comment>
<reference evidence="2" key="1">
    <citation type="journal article" date="2020" name="Fungal Divers.">
        <title>Resolving the Mortierellaceae phylogeny through synthesis of multi-gene phylogenetics and phylogenomics.</title>
        <authorList>
            <person name="Vandepol N."/>
            <person name="Liber J."/>
            <person name="Desiro A."/>
            <person name="Na H."/>
            <person name="Kennedy M."/>
            <person name="Barry K."/>
            <person name="Grigoriev I.V."/>
            <person name="Miller A.N."/>
            <person name="O'Donnell K."/>
            <person name="Stajich J.E."/>
            <person name="Bonito G."/>
        </authorList>
    </citation>
    <scope>NUCLEOTIDE SEQUENCE</scope>
    <source>
        <strain evidence="2">NRRL 2769</strain>
    </source>
</reference>
<sequence>MDRVQCEWSTLLSAGALEEVIRLGIISVLGIGGDFGAVYWLGLGWAGVETLCYIGQSLFYSLWLSEDDYRAVITLSSSTPATTGQTANYGTVENNTKDSEEDLSDMRDEVVPPREVRHLLGIDRPWWSLMGRTSSMMVHIGLCCWLGYYGWKLLIPAILTHGALYIVWGALMPEQHWSVPATSYGTLIAAMGIFLIGLALYGEIV</sequence>
<proteinExistence type="predicted"/>
<organism evidence="2 3">
    <name type="scientific">Entomortierella chlamydospora</name>
    <dbReference type="NCBI Taxonomy" id="101097"/>
    <lineage>
        <taxon>Eukaryota</taxon>
        <taxon>Fungi</taxon>
        <taxon>Fungi incertae sedis</taxon>
        <taxon>Mucoromycota</taxon>
        <taxon>Mortierellomycotina</taxon>
        <taxon>Mortierellomycetes</taxon>
        <taxon>Mortierellales</taxon>
        <taxon>Mortierellaceae</taxon>
        <taxon>Entomortierella</taxon>
    </lineage>
</organism>
<dbReference type="AlphaFoldDB" id="A0A9P6N3L5"/>
<keyword evidence="1" id="KW-1133">Transmembrane helix</keyword>
<keyword evidence="1" id="KW-0812">Transmembrane</keyword>
<evidence type="ECO:0000313" key="3">
    <source>
        <dbReference type="Proteomes" id="UP000703661"/>
    </source>
</evidence>
<keyword evidence="3" id="KW-1185">Reference proteome</keyword>
<gene>
    <name evidence="2" type="ORF">BGZ80_007137</name>
</gene>
<accession>A0A9P6N3L5</accession>
<dbReference type="EMBL" id="JAAAID010000036">
    <property type="protein sequence ID" value="KAG0023950.1"/>
    <property type="molecule type" value="Genomic_DNA"/>
</dbReference>
<feature type="transmembrane region" description="Helical" evidence="1">
    <location>
        <begin position="183"/>
        <end position="202"/>
    </location>
</feature>
<dbReference type="Proteomes" id="UP000703661">
    <property type="component" value="Unassembled WGS sequence"/>
</dbReference>
<name>A0A9P6N3L5_9FUNG</name>
<feature type="transmembrane region" description="Helical" evidence="1">
    <location>
        <begin position="20"/>
        <end position="41"/>
    </location>
</feature>
<evidence type="ECO:0000256" key="1">
    <source>
        <dbReference type="SAM" id="Phobius"/>
    </source>
</evidence>
<keyword evidence="1" id="KW-0472">Membrane</keyword>
<evidence type="ECO:0000313" key="2">
    <source>
        <dbReference type="EMBL" id="KAG0023950.1"/>
    </source>
</evidence>
<protein>
    <submittedName>
        <fullName evidence="2">Uncharacterized protein</fullName>
    </submittedName>
</protein>
<feature type="transmembrane region" description="Helical" evidence="1">
    <location>
        <begin position="153"/>
        <end position="171"/>
    </location>
</feature>